<feature type="compositionally biased region" description="Low complexity" evidence="1">
    <location>
        <begin position="80"/>
        <end position="90"/>
    </location>
</feature>
<feature type="compositionally biased region" description="Acidic residues" evidence="1">
    <location>
        <begin position="91"/>
        <end position="105"/>
    </location>
</feature>
<reference evidence="2 3" key="1">
    <citation type="journal article" date="2018" name="PLoS ONE">
        <title>The draft genome of Kipferlia bialata reveals reductive genome evolution in fornicate parasites.</title>
        <authorList>
            <person name="Tanifuji G."/>
            <person name="Takabayashi S."/>
            <person name="Kume K."/>
            <person name="Takagi M."/>
            <person name="Nakayama T."/>
            <person name="Kamikawa R."/>
            <person name="Inagaki Y."/>
            <person name="Hashimoto T."/>
        </authorList>
    </citation>
    <scope>NUCLEOTIDE SEQUENCE [LARGE SCALE GENOMIC DNA]</scope>
    <source>
        <strain evidence="2">NY0173</strain>
    </source>
</reference>
<feature type="region of interest" description="Disordered" evidence="1">
    <location>
        <begin position="1"/>
        <end position="106"/>
    </location>
</feature>
<dbReference type="EMBL" id="BDIP01003060">
    <property type="protein sequence ID" value="GIQ87215.1"/>
    <property type="molecule type" value="Genomic_DNA"/>
</dbReference>
<protein>
    <submittedName>
        <fullName evidence="2">Uncharacterized protein</fullName>
    </submittedName>
</protein>
<sequence length="346" mass="38576">NSMVQNSEPIGDPGTDRDSIPGMGIRADASLDPTSSSTDMTPVAPVVQEERDVGGVMLPLPERPSIVAPERSVLHKPILSDQSKNMSSDSSSEDTDQEGAEESGETEAQLLRRVNEPLAWCAKTLGYESFYSPEMQDYMYSYHILGAESDAEAFWAFYHHPERAARITQDINDLGLGPGPLFIVAHCDTAAFFSSTSRRHRLLVHPDFASFFFAEVLLALEAFLVYWEQENGLGTNRVNQMWESFASEWFSQLGRSLPKPEHFLTPTHEPTDMQVMTHTLLGQDYQTQATNSIAHDYSEHSDPHALLRQSSRPAEGTETETQSVSVYSSEEEKWNTGLPLPLYISV</sequence>
<dbReference type="AlphaFoldDB" id="A0A9K3D2T8"/>
<proteinExistence type="predicted"/>
<gene>
    <name evidence="2" type="ORF">KIPB_009212</name>
</gene>
<feature type="non-terminal residue" evidence="2">
    <location>
        <position position="1"/>
    </location>
</feature>
<dbReference type="Proteomes" id="UP000265618">
    <property type="component" value="Unassembled WGS sequence"/>
</dbReference>
<name>A0A9K3D2T8_9EUKA</name>
<evidence type="ECO:0000313" key="2">
    <source>
        <dbReference type="EMBL" id="GIQ87215.1"/>
    </source>
</evidence>
<feature type="compositionally biased region" description="Polar residues" evidence="1">
    <location>
        <begin position="319"/>
        <end position="328"/>
    </location>
</feature>
<comment type="caution">
    <text evidence="2">The sequence shown here is derived from an EMBL/GenBank/DDBJ whole genome shotgun (WGS) entry which is preliminary data.</text>
</comment>
<organism evidence="2 3">
    <name type="scientific">Kipferlia bialata</name>
    <dbReference type="NCBI Taxonomy" id="797122"/>
    <lineage>
        <taxon>Eukaryota</taxon>
        <taxon>Metamonada</taxon>
        <taxon>Carpediemonas-like organisms</taxon>
        <taxon>Kipferlia</taxon>
    </lineage>
</organism>
<keyword evidence="3" id="KW-1185">Reference proteome</keyword>
<accession>A0A9K3D2T8</accession>
<evidence type="ECO:0000256" key="1">
    <source>
        <dbReference type="SAM" id="MobiDB-lite"/>
    </source>
</evidence>
<evidence type="ECO:0000313" key="3">
    <source>
        <dbReference type="Proteomes" id="UP000265618"/>
    </source>
</evidence>
<feature type="region of interest" description="Disordered" evidence="1">
    <location>
        <begin position="310"/>
        <end position="330"/>
    </location>
</feature>